<comment type="caution">
    <text evidence="2">The sequence shown here is derived from an EMBL/GenBank/DDBJ whole genome shotgun (WGS) entry which is preliminary data.</text>
</comment>
<dbReference type="AlphaFoldDB" id="A0A7C4LME5"/>
<gene>
    <name evidence="2" type="ORF">ENS64_05570</name>
</gene>
<reference evidence="2" key="1">
    <citation type="journal article" date="2020" name="mSystems">
        <title>Genome- and Community-Level Interaction Insights into Carbon Utilization and Element Cycling Functions of Hydrothermarchaeota in Hydrothermal Sediment.</title>
        <authorList>
            <person name="Zhou Z."/>
            <person name="Liu Y."/>
            <person name="Xu W."/>
            <person name="Pan J."/>
            <person name="Luo Z.H."/>
            <person name="Li M."/>
        </authorList>
    </citation>
    <scope>NUCLEOTIDE SEQUENCE [LARGE SCALE GENOMIC DNA]</scope>
    <source>
        <strain evidence="2">SpSt-508</strain>
    </source>
</reference>
<accession>A0A7C4LME5</accession>
<protein>
    <submittedName>
        <fullName evidence="2">Uncharacterized protein</fullName>
    </submittedName>
</protein>
<dbReference type="EMBL" id="DSVQ01000012">
    <property type="protein sequence ID" value="HGT38717.1"/>
    <property type="molecule type" value="Genomic_DNA"/>
</dbReference>
<evidence type="ECO:0000256" key="1">
    <source>
        <dbReference type="SAM" id="SignalP"/>
    </source>
</evidence>
<feature type="signal peptide" evidence="1">
    <location>
        <begin position="1"/>
        <end position="25"/>
    </location>
</feature>
<proteinExistence type="predicted"/>
<organism evidence="2">
    <name type="scientific">Schlesneria paludicola</name>
    <dbReference type="NCBI Taxonomy" id="360056"/>
    <lineage>
        <taxon>Bacteria</taxon>
        <taxon>Pseudomonadati</taxon>
        <taxon>Planctomycetota</taxon>
        <taxon>Planctomycetia</taxon>
        <taxon>Planctomycetales</taxon>
        <taxon>Planctomycetaceae</taxon>
        <taxon>Schlesneria</taxon>
    </lineage>
</organism>
<keyword evidence="1" id="KW-0732">Signal</keyword>
<name>A0A7C4LME5_9PLAN</name>
<evidence type="ECO:0000313" key="2">
    <source>
        <dbReference type="EMBL" id="HGT38717.1"/>
    </source>
</evidence>
<feature type="chain" id="PRO_5028323685" evidence="1">
    <location>
        <begin position="26"/>
        <end position="142"/>
    </location>
</feature>
<sequence>MSVRALVVALTLWGAWADQMSPAEAAGPAPRIRIIPVRKGAPEVVGNGYLTDPTATDQLIFILVGNGSAKLTLYDADAPGDTVAVDGAVIGTFSTTFSASATSPDQIVEILPITYFAVVLVDVRYTSIINPLPAQYIYKLKF</sequence>